<dbReference type="PATRIC" id="fig|727.582.peg.1006"/>
<protein>
    <submittedName>
        <fullName evidence="1">Uncharacterized protein</fullName>
    </submittedName>
</protein>
<dbReference type="EMBL" id="JMQP01000002">
    <property type="protein sequence ID" value="KIS35491.1"/>
    <property type="molecule type" value="Genomic_DNA"/>
</dbReference>
<evidence type="ECO:0000313" key="2">
    <source>
        <dbReference type="Proteomes" id="UP000050700"/>
    </source>
</evidence>
<dbReference type="Proteomes" id="UP000050700">
    <property type="component" value="Unassembled WGS sequence"/>
</dbReference>
<reference evidence="1 2" key="1">
    <citation type="submission" date="2014-05" db="EMBL/GenBank/DDBJ databases">
        <title>Methylome analysis of the phasevarions of Haemophilus influenzae.</title>
        <authorList>
            <person name="Atack J.M."/>
            <person name="Fox K.L."/>
            <person name="Power P.M."/>
            <person name="Clark T."/>
            <person name="Jurcisek J."/>
            <person name="Korlach J."/>
            <person name="Bakaletz L.O."/>
            <person name="Jennings M.P."/>
        </authorList>
    </citation>
    <scope>NUCLEOTIDE SEQUENCE [LARGE SCALE GENOMIC DNA]</scope>
    <source>
        <strain evidence="1 2">1209</strain>
    </source>
</reference>
<proteinExistence type="predicted"/>
<name>A0A158SX97_HAEIF</name>
<accession>A0A158SX97</accession>
<organism evidence="1 2">
    <name type="scientific">Haemophilus influenzae</name>
    <dbReference type="NCBI Taxonomy" id="727"/>
    <lineage>
        <taxon>Bacteria</taxon>
        <taxon>Pseudomonadati</taxon>
        <taxon>Pseudomonadota</taxon>
        <taxon>Gammaproteobacteria</taxon>
        <taxon>Pasteurellales</taxon>
        <taxon>Pasteurellaceae</taxon>
        <taxon>Haemophilus</taxon>
    </lineage>
</organism>
<comment type="caution">
    <text evidence="1">The sequence shown here is derived from an EMBL/GenBank/DDBJ whole genome shotgun (WGS) entry which is preliminary data.</text>
</comment>
<evidence type="ECO:0000313" key="1">
    <source>
        <dbReference type="EMBL" id="KIS35491.1"/>
    </source>
</evidence>
<dbReference type="AlphaFoldDB" id="A0A158SX97"/>
<sequence>MSIYSLWYYIISKKYNISLEGKPSGLFLYPLGGGSVVVY</sequence>
<gene>
    <name evidence="1" type="ORF">NTHI1209_01098</name>
</gene>